<feature type="transmembrane region" description="Helical" evidence="5">
    <location>
        <begin position="20"/>
        <end position="47"/>
    </location>
</feature>
<evidence type="ECO:0000313" key="6">
    <source>
        <dbReference type="EMBL" id="PTE16961.1"/>
    </source>
</evidence>
<evidence type="ECO:0000256" key="3">
    <source>
        <dbReference type="ARBA" id="ARBA00022989"/>
    </source>
</evidence>
<comment type="caution">
    <text evidence="6">The sequence shown here is derived from an EMBL/GenBank/DDBJ whole genome shotgun (WGS) entry which is preliminary data.</text>
</comment>
<dbReference type="Pfam" id="PF07264">
    <property type="entry name" value="EI24"/>
    <property type="match status" value="1"/>
</dbReference>
<dbReference type="OrthoDB" id="5421146at2"/>
<keyword evidence="3 5" id="KW-1133">Transmembrane helix</keyword>
<evidence type="ECO:0008006" key="8">
    <source>
        <dbReference type="Google" id="ProtNLM"/>
    </source>
</evidence>
<dbReference type="Proteomes" id="UP000241899">
    <property type="component" value="Unassembled WGS sequence"/>
</dbReference>
<evidence type="ECO:0000256" key="2">
    <source>
        <dbReference type="ARBA" id="ARBA00022692"/>
    </source>
</evidence>
<name>A0A2T4JGC4_9RHOB</name>
<feature type="transmembrane region" description="Helical" evidence="5">
    <location>
        <begin position="151"/>
        <end position="170"/>
    </location>
</feature>
<evidence type="ECO:0000256" key="1">
    <source>
        <dbReference type="ARBA" id="ARBA00004141"/>
    </source>
</evidence>
<evidence type="ECO:0000256" key="5">
    <source>
        <dbReference type="SAM" id="Phobius"/>
    </source>
</evidence>
<protein>
    <recommendedName>
        <fullName evidence="8">Cysteine biosynthesis protein CysZ</fullName>
    </recommendedName>
</protein>
<accession>A0A2T4JGC4</accession>
<keyword evidence="4 5" id="KW-0472">Membrane</keyword>
<dbReference type="EMBL" id="PZKF01000027">
    <property type="protein sequence ID" value="PTE16961.1"/>
    <property type="molecule type" value="Genomic_DNA"/>
</dbReference>
<evidence type="ECO:0000256" key="4">
    <source>
        <dbReference type="ARBA" id="ARBA00023136"/>
    </source>
</evidence>
<feature type="transmembrane region" description="Helical" evidence="5">
    <location>
        <begin position="125"/>
        <end position="145"/>
    </location>
</feature>
<feature type="transmembrane region" description="Helical" evidence="5">
    <location>
        <begin position="67"/>
        <end position="94"/>
    </location>
</feature>
<gene>
    <name evidence="6" type="ORF">C5F46_11520</name>
</gene>
<dbReference type="InterPro" id="IPR059112">
    <property type="entry name" value="CysZ/EI24"/>
</dbReference>
<feature type="transmembrane region" description="Helical" evidence="5">
    <location>
        <begin position="190"/>
        <end position="213"/>
    </location>
</feature>
<dbReference type="RefSeq" id="WP_107325496.1">
    <property type="nucleotide sequence ID" value="NZ_NHSP01000099.1"/>
</dbReference>
<dbReference type="AlphaFoldDB" id="A0A2T4JGC4"/>
<keyword evidence="2 5" id="KW-0812">Transmembrane</keyword>
<comment type="subcellular location">
    <subcellularLocation>
        <location evidence="1">Membrane</location>
        <topology evidence="1">Multi-pass membrane protein</topology>
    </subcellularLocation>
</comment>
<organism evidence="6 7">
    <name type="scientific">Phaeovulum veldkampii DSM 11550</name>
    <dbReference type="NCBI Taxonomy" id="1185920"/>
    <lineage>
        <taxon>Bacteria</taxon>
        <taxon>Pseudomonadati</taxon>
        <taxon>Pseudomonadota</taxon>
        <taxon>Alphaproteobacteria</taxon>
        <taxon>Rhodobacterales</taxon>
        <taxon>Paracoccaceae</taxon>
        <taxon>Phaeovulum</taxon>
    </lineage>
</organism>
<keyword evidence="7" id="KW-1185">Reference proteome</keyword>
<proteinExistence type="predicted"/>
<reference evidence="6 7" key="1">
    <citation type="submission" date="2018-03" db="EMBL/GenBank/DDBJ databases">
        <title>Rhodobacter veldkampii.</title>
        <authorList>
            <person name="Meyer T.E."/>
            <person name="Miller S."/>
            <person name="Lodha T."/>
            <person name="Gandham S."/>
            <person name="Chintalapati S."/>
            <person name="Chintalapati V.R."/>
        </authorList>
    </citation>
    <scope>NUCLEOTIDE SEQUENCE [LARGE SCALE GENOMIC DNA]</scope>
    <source>
        <strain evidence="6 7">DSM 11550</strain>
    </source>
</reference>
<evidence type="ECO:0000313" key="7">
    <source>
        <dbReference type="Proteomes" id="UP000241899"/>
    </source>
</evidence>
<sequence>MIRDFLTALGDLFRPGTRSVLALGMALALALLAAIYALFVVLIGWLVPDTITLPWIGAITWVDDLMSWASVGLMLLLSFFLMVPVASAFTGLFLDRVADSVEARHYPGLPPARNVPLAEALRDSLGFLGVIIAVNALALVGYLLVGPAAPLLFWAVNGYLLGREYFQMVALRRMDRTAARAFYKAHRLRVWGAGVLMALPLSLPVINLIVPVLGAATFTHLFHRVKAGA</sequence>